<comment type="caution">
    <text evidence="3">The sequence shown here is derived from an EMBL/GenBank/DDBJ whole genome shotgun (WGS) entry which is preliminary data.</text>
</comment>
<gene>
    <name evidence="3" type="ORF">RJ639_039867</name>
</gene>
<dbReference type="SUPFAM" id="SSF54928">
    <property type="entry name" value="RNA-binding domain, RBD"/>
    <property type="match status" value="1"/>
</dbReference>
<evidence type="ECO:0000256" key="1">
    <source>
        <dbReference type="PROSITE-ProRule" id="PRU00176"/>
    </source>
</evidence>
<dbReference type="PROSITE" id="PS50102">
    <property type="entry name" value="RRM"/>
    <property type="match status" value="1"/>
</dbReference>
<dbReference type="InterPro" id="IPR035979">
    <property type="entry name" value="RBD_domain_sf"/>
</dbReference>
<evidence type="ECO:0000259" key="2">
    <source>
        <dbReference type="PROSITE" id="PS50102"/>
    </source>
</evidence>
<organism evidence="3 4">
    <name type="scientific">Escallonia herrerae</name>
    <dbReference type="NCBI Taxonomy" id="1293975"/>
    <lineage>
        <taxon>Eukaryota</taxon>
        <taxon>Viridiplantae</taxon>
        <taxon>Streptophyta</taxon>
        <taxon>Embryophyta</taxon>
        <taxon>Tracheophyta</taxon>
        <taxon>Spermatophyta</taxon>
        <taxon>Magnoliopsida</taxon>
        <taxon>eudicotyledons</taxon>
        <taxon>Gunneridae</taxon>
        <taxon>Pentapetalae</taxon>
        <taxon>asterids</taxon>
        <taxon>campanulids</taxon>
        <taxon>Escalloniales</taxon>
        <taxon>Escalloniaceae</taxon>
        <taxon>Escallonia</taxon>
    </lineage>
</organism>
<evidence type="ECO:0000313" key="3">
    <source>
        <dbReference type="EMBL" id="KAK3030284.1"/>
    </source>
</evidence>
<feature type="domain" description="RRM" evidence="2">
    <location>
        <begin position="122"/>
        <end position="198"/>
    </location>
</feature>
<protein>
    <recommendedName>
        <fullName evidence="2">RRM domain-containing protein</fullName>
    </recommendedName>
</protein>
<dbReference type="InterPro" id="IPR000504">
    <property type="entry name" value="RRM_dom"/>
</dbReference>
<name>A0AA89B5I4_9ASTE</name>
<dbReference type="SMART" id="SM00360">
    <property type="entry name" value="RRM"/>
    <property type="match status" value="1"/>
</dbReference>
<dbReference type="InterPro" id="IPR012677">
    <property type="entry name" value="Nucleotide-bd_a/b_plait_sf"/>
</dbReference>
<dbReference type="Pfam" id="PF00076">
    <property type="entry name" value="RRM_1"/>
    <property type="match status" value="1"/>
</dbReference>
<keyword evidence="1" id="KW-0694">RNA-binding</keyword>
<accession>A0AA89B5I4</accession>
<dbReference type="Proteomes" id="UP001188597">
    <property type="component" value="Unassembled WGS sequence"/>
</dbReference>
<dbReference type="AlphaFoldDB" id="A0AA89B5I4"/>
<dbReference type="Gene3D" id="3.30.70.330">
    <property type="match status" value="1"/>
</dbReference>
<dbReference type="GO" id="GO:0003723">
    <property type="term" value="F:RNA binding"/>
    <property type="evidence" value="ECO:0007669"/>
    <property type="project" value="UniProtKB-UniRule"/>
</dbReference>
<dbReference type="EMBL" id="JAVXUP010000346">
    <property type="protein sequence ID" value="KAK3030284.1"/>
    <property type="molecule type" value="Genomic_DNA"/>
</dbReference>
<reference evidence="3" key="1">
    <citation type="submission" date="2022-12" db="EMBL/GenBank/DDBJ databases">
        <title>Draft genome assemblies for two species of Escallonia (Escalloniales).</title>
        <authorList>
            <person name="Chanderbali A."/>
            <person name="Dervinis C."/>
            <person name="Anghel I."/>
            <person name="Soltis D."/>
            <person name="Soltis P."/>
            <person name="Zapata F."/>
        </authorList>
    </citation>
    <scope>NUCLEOTIDE SEQUENCE</scope>
    <source>
        <strain evidence="3">UCBG64.0493</strain>
        <tissue evidence="3">Leaf</tissue>
    </source>
</reference>
<proteinExistence type="predicted"/>
<keyword evidence="4" id="KW-1185">Reference proteome</keyword>
<sequence>MEGNEWNNWFLSAKKLDSFGYSFQFNLGGEFSYGGSLLWFLALLSEQVVVGLGGTPLHANRPILGLAFVFNSSQPSKLALDVPIRQLKLAPAFWAAGGGLCFYILSNVFPSRLNYENEAAKRKVYVEDVPCQMSAQRLLAHFSSYGEVKGPIGFDRRTGKSQGFALFEYKTADGARASLVDPTKIVDSHHLICRYANDEKKGKQPSSPPPPLMLHYGGLGESVGSGGSGWWVQTPTIDLGAGGLTSMAALVVDLAVDLAVGLQFATYYHRVRLTCFLLDTQPRRAWTMACGHVGVRSSTIDQWRGLTTACSLIIKLSEEPFEVEIELCIIVIVKHDTSVSHPPKAFVLDVVENSTSAEQLY</sequence>
<evidence type="ECO:0000313" key="4">
    <source>
        <dbReference type="Proteomes" id="UP001188597"/>
    </source>
</evidence>